<comment type="caution">
    <text evidence="4">The sequence shown here is derived from an EMBL/GenBank/DDBJ whole genome shotgun (WGS) entry which is preliminary data.</text>
</comment>
<dbReference type="InterPro" id="IPR000073">
    <property type="entry name" value="AB_hydrolase_1"/>
</dbReference>
<dbReference type="PANTHER" id="PTHR47909">
    <property type="entry name" value="ALPHA/BETA-HYDROLASES SUPERFAMILY PROTEIN"/>
    <property type="match status" value="1"/>
</dbReference>
<keyword evidence="1" id="KW-0472">Membrane</keyword>
<keyword evidence="1" id="KW-0812">Transmembrane</keyword>
<feature type="transmembrane region" description="Helical" evidence="1">
    <location>
        <begin position="30"/>
        <end position="48"/>
    </location>
</feature>
<keyword evidence="4" id="KW-0378">Hydrolase</keyword>
<sequence length="310" mass="33461">MVIRILLAIMAVQVLCALAIWYGATAYVPADVALALALLAVVLVRLAITANNFRLSRRFGSATPPDHVLDLAGRARLLFGEFRATMLMSSWTMLRHRPGMHLSPRHPAGVPPVLLIHGYGCNGGYWQALRDQLADDGISHDTVDLEPVTASIDDFTGAVEASVRRLLAATGAARVVLVGHSMGGLVARAWLRRYGAAAESLVERVVTVGTPHFGTELAGFGFGENARQMRHNDPWLLQLDADDGGRRNLFTSIWSWHDNIIAPQTSCHLPGARNIAVGGIGHVALGSHPTVLRTIREEILTAAPPSARLY</sequence>
<evidence type="ECO:0000313" key="4">
    <source>
        <dbReference type="EMBL" id="MTV54817.1"/>
    </source>
</evidence>
<name>A0A6I3T5P8_9BURK</name>
<organism evidence="4 5">
    <name type="scientific">Pseudoduganella buxea</name>
    <dbReference type="NCBI Taxonomy" id="1949069"/>
    <lineage>
        <taxon>Bacteria</taxon>
        <taxon>Pseudomonadati</taxon>
        <taxon>Pseudomonadota</taxon>
        <taxon>Betaproteobacteria</taxon>
        <taxon>Burkholderiales</taxon>
        <taxon>Oxalobacteraceae</taxon>
        <taxon>Telluria group</taxon>
        <taxon>Pseudoduganella</taxon>
    </lineage>
</organism>
<feature type="domain" description="AB hydrolase-1" evidence="2">
    <location>
        <begin position="111"/>
        <end position="251"/>
    </location>
</feature>
<reference evidence="6" key="2">
    <citation type="journal article" date="2019" name="Int. J. Syst. Evol. Microbiol.">
        <title>The Global Catalogue of Microorganisms (GCM) 10K type strain sequencing project: providing services to taxonomists for standard genome sequencing and annotation.</title>
        <authorList>
            <consortium name="The Broad Institute Genomics Platform"/>
            <consortium name="The Broad Institute Genome Sequencing Center for Infectious Disease"/>
            <person name="Wu L."/>
            <person name="Ma J."/>
        </authorList>
    </citation>
    <scope>NUCLEOTIDE SEQUENCE [LARGE SCALE GENOMIC DNA]</scope>
    <source>
        <strain evidence="6">CGMCC 1.15931</strain>
    </source>
</reference>
<evidence type="ECO:0000256" key="1">
    <source>
        <dbReference type="SAM" id="Phobius"/>
    </source>
</evidence>
<keyword evidence="1" id="KW-1133">Transmembrane helix</keyword>
<protein>
    <submittedName>
        <fullName evidence="4">Alpha/beta fold hydrolase</fullName>
    </submittedName>
</protein>
<keyword evidence="6" id="KW-1185">Reference proteome</keyword>
<reference evidence="4 5" key="3">
    <citation type="submission" date="2019-11" db="EMBL/GenBank/DDBJ databases">
        <title>Type strains purchased from KCTC, JCM and DSMZ.</title>
        <authorList>
            <person name="Lu H."/>
        </authorList>
    </citation>
    <scope>NUCLEOTIDE SEQUENCE [LARGE SCALE GENOMIC DNA]</scope>
    <source>
        <strain evidence="4 5">KCTC 52429</strain>
    </source>
</reference>
<dbReference type="InterPro" id="IPR029058">
    <property type="entry name" value="AB_hydrolase_fold"/>
</dbReference>
<reference evidence="3" key="4">
    <citation type="submission" date="2024-05" db="EMBL/GenBank/DDBJ databases">
        <authorList>
            <person name="Sun Q."/>
            <person name="Zhou Y."/>
        </authorList>
    </citation>
    <scope>NUCLEOTIDE SEQUENCE</scope>
    <source>
        <strain evidence="3">CGMCC 1.15931</strain>
    </source>
</reference>
<dbReference type="GO" id="GO:0016787">
    <property type="term" value="F:hydrolase activity"/>
    <property type="evidence" value="ECO:0007669"/>
    <property type="project" value="UniProtKB-KW"/>
</dbReference>
<dbReference type="EMBL" id="BMKG01000009">
    <property type="protein sequence ID" value="GGC01376.1"/>
    <property type="molecule type" value="Genomic_DNA"/>
</dbReference>
<dbReference type="Proteomes" id="UP000622638">
    <property type="component" value="Unassembled WGS sequence"/>
</dbReference>
<dbReference type="Proteomes" id="UP000430634">
    <property type="component" value="Unassembled WGS sequence"/>
</dbReference>
<evidence type="ECO:0000313" key="6">
    <source>
        <dbReference type="Proteomes" id="UP000622638"/>
    </source>
</evidence>
<evidence type="ECO:0000313" key="5">
    <source>
        <dbReference type="Proteomes" id="UP000430634"/>
    </source>
</evidence>
<dbReference type="PANTHER" id="PTHR47909:SF2">
    <property type="entry name" value="GPI INOSITOL-DEACYLASE"/>
    <property type="match status" value="1"/>
</dbReference>
<dbReference type="AlphaFoldDB" id="A0A6I3T5P8"/>
<evidence type="ECO:0000313" key="3">
    <source>
        <dbReference type="EMBL" id="GGC01376.1"/>
    </source>
</evidence>
<gene>
    <name evidence="3" type="ORF">GCM10011572_24160</name>
    <name evidence="4" type="ORF">GM672_18980</name>
</gene>
<feature type="transmembrane region" description="Helical" evidence="1">
    <location>
        <begin position="5"/>
        <end position="24"/>
    </location>
</feature>
<evidence type="ECO:0000259" key="2">
    <source>
        <dbReference type="Pfam" id="PF00561"/>
    </source>
</evidence>
<proteinExistence type="predicted"/>
<accession>A0A6I3T5P8</accession>
<reference evidence="3" key="1">
    <citation type="journal article" date="2014" name="Int. J. Syst. Evol. Microbiol.">
        <title>Complete genome of a new Firmicutes species belonging to the dominant human colonic microbiota ('Ruminococcus bicirculans') reveals two chromosomes and a selective capacity to utilize plant glucans.</title>
        <authorList>
            <consortium name="NISC Comparative Sequencing Program"/>
            <person name="Wegmann U."/>
            <person name="Louis P."/>
            <person name="Goesmann A."/>
            <person name="Henrissat B."/>
            <person name="Duncan S.H."/>
            <person name="Flint H.J."/>
        </authorList>
    </citation>
    <scope>NUCLEOTIDE SEQUENCE</scope>
    <source>
        <strain evidence="3">CGMCC 1.15931</strain>
    </source>
</reference>
<dbReference type="EMBL" id="WNKZ01000062">
    <property type="protein sequence ID" value="MTV54817.1"/>
    <property type="molecule type" value="Genomic_DNA"/>
</dbReference>
<dbReference type="Gene3D" id="3.40.50.1820">
    <property type="entry name" value="alpha/beta hydrolase"/>
    <property type="match status" value="1"/>
</dbReference>
<dbReference type="RefSeq" id="WP_155472101.1">
    <property type="nucleotide sequence ID" value="NZ_BMKG01000009.1"/>
</dbReference>
<dbReference type="SUPFAM" id="SSF53474">
    <property type="entry name" value="alpha/beta-Hydrolases"/>
    <property type="match status" value="1"/>
</dbReference>
<dbReference type="Pfam" id="PF00561">
    <property type="entry name" value="Abhydrolase_1"/>
    <property type="match status" value="1"/>
</dbReference>
<dbReference type="OrthoDB" id="275181at2"/>